<sequence>MYNSPLLMHFALQFKLQAKRLKERGEQRRPKMAGTLAVIPSNAMMSSTTAIGDQWEIYFSRFFNYPPVTSTCTDLIPLPSKVKNRRPKGTWISSSSTAFLRLVDDQSSSDVILTVCFRGKILEEHCVSKLHFSWPQVSCVSGFPARGIRAVLVSYRDSVGEIQKFALRFSSIYETETFINALKEIFKVVKGTEPLNSDYASEISSQSEFMSSNKNTYRACEELTTVTPIDTYTPQMPPSLGTEVEHYSSSQEKKIIPTHDFEGISQAFPPSFTSLITNYCSDRNQASAQSTFSNEIDLKSQIARYMEDSSFQDMLLKVERVISEIGGDMSL</sequence>
<comment type="caution">
    <text evidence="2">The sequence shown here is derived from an EMBL/GenBank/DDBJ whole genome shotgun (WGS) entry which is preliminary data.</text>
</comment>
<dbReference type="InterPro" id="IPR057619">
    <property type="entry name" value="PH_PHS1"/>
</dbReference>
<feature type="domain" description="Poor homologous synapsis 1 PH" evidence="1">
    <location>
        <begin position="53"/>
        <end position="195"/>
    </location>
</feature>
<gene>
    <name evidence="2" type="ORF">O6P43_025255</name>
</gene>
<evidence type="ECO:0000313" key="3">
    <source>
        <dbReference type="Proteomes" id="UP001163823"/>
    </source>
</evidence>
<evidence type="ECO:0000259" key="1">
    <source>
        <dbReference type="Pfam" id="PF25349"/>
    </source>
</evidence>
<keyword evidence="3" id="KW-1185">Reference proteome</keyword>
<name>A0AAD7L8K1_QUISA</name>
<dbReference type="AlphaFoldDB" id="A0AAD7L8K1"/>
<dbReference type="Proteomes" id="UP001163823">
    <property type="component" value="Chromosome 10"/>
</dbReference>
<reference evidence="2" key="1">
    <citation type="journal article" date="2023" name="Science">
        <title>Elucidation of the pathway for biosynthesis of saponin adjuvants from the soapbark tree.</title>
        <authorList>
            <person name="Reed J."/>
            <person name="Orme A."/>
            <person name="El-Demerdash A."/>
            <person name="Owen C."/>
            <person name="Martin L.B.B."/>
            <person name="Misra R.C."/>
            <person name="Kikuchi S."/>
            <person name="Rejzek M."/>
            <person name="Martin A.C."/>
            <person name="Harkess A."/>
            <person name="Leebens-Mack J."/>
            <person name="Louveau T."/>
            <person name="Stephenson M.J."/>
            <person name="Osbourn A."/>
        </authorList>
    </citation>
    <scope>NUCLEOTIDE SEQUENCE</scope>
    <source>
        <strain evidence="2">S10</strain>
    </source>
</reference>
<dbReference type="KEGG" id="qsa:O6P43_025255"/>
<dbReference type="EMBL" id="JARAOO010000010">
    <property type="protein sequence ID" value="KAJ7953569.1"/>
    <property type="molecule type" value="Genomic_DNA"/>
</dbReference>
<accession>A0AAD7L8K1</accession>
<dbReference type="Pfam" id="PF25349">
    <property type="entry name" value="PH_PHS1"/>
    <property type="match status" value="1"/>
</dbReference>
<protein>
    <submittedName>
        <fullName evidence="2">Protein POOR HOMOLOGOUS SYNAPSIS 1</fullName>
    </submittedName>
</protein>
<evidence type="ECO:0000313" key="2">
    <source>
        <dbReference type="EMBL" id="KAJ7953569.1"/>
    </source>
</evidence>
<organism evidence="2 3">
    <name type="scientific">Quillaja saponaria</name>
    <name type="common">Soap bark tree</name>
    <dbReference type="NCBI Taxonomy" id="32244"/>
    <lineage>
        <taxon>Eukaryota</taxon>
        <taxon>Viridiplantae</taxon>
        <taxon>Streptophyta</taxon>
        <taxon>Embryophyta</taxon>
        <taxon>Tracheophyta</taxon>
        <taxon>Spermatophyta</taxon>
        <taxon>Magnoliopsida</taxon>
        <taxon>eudicotyledons</taxon>
        <taxon>Gunneridae</taxon>
        <taxon>Pentapetalae</taxon>
        <taxon>rosids</taxon>
        <taxon>fabids</taxon>
        <taxon>Fabales</taxon>
        <taxon>Quillajaceae</taxon>
        <taxon>Quillaja</taxon>
    </lineage>
</organism>
<proteinExistence type="predicted"/>